<evidence type="ECO:0000256" key="1">
    <source>
        <dbReference type="ARBA" id="ARBA00004496"/>
    </source>
</evidence>
<dbReference type="SUPFAM" id="SSF51735">
    <property type="entry name" value="NAD(P)-binding Rossmann-fold domains"/>
    <property type="match status" value="1"/>
</dbReference>
<sequence length="333" mass="36362">MKAVYFNAGGAADILCFGDIALSDHCNEGQVLVRIKAIGINPIDCKIRTNPERFPVTFPVIPGCDGAGIIEAVGAQVDNFKPGDEVYFSQPAFNNRQGTYAEYVKVDASLLALKPRSLSFEQAAAVPLVFITAWEALHDRARIAQDHIVLIHAGAGGVGHAAIQLAKLAGSRVITTVSTEAKANFVKRLGTDLIINYRSQDVVAEVLRWTNDNGVDIVFDTVGPEILQSCFRCVKPYGDVVTILQSAPDTDWSEARKRNVRFSLELMLTPVLLELENAKHHQGEILQQCAALFDTHKLQVEIARTFTLRDAAAAQNFLEQNHPTGKLVLTVDS</sequence>
<dbReference type="InterPro" id="IPR013154">
    <property type="entry name" value="ADH-like_N"/>
</dbReference>
<dbReference type="AlphaFoldDB" id="A0A1H5W699"/>
<dbReference type="InterPro" id="IPR011032">
    <property type="entry name" value="GroES-like_sf"/>
</dbReference>
<evidence type="ECO:0000256" key="3">
    <source>
        <dbReference type="ARBA" id="ARBA00022490"/>
    </source>
</evidence>
<dbReference type="InterPro" id="IPR036291">
    <property type="entry name" value="NAD(P)-bd_dom_sf"/>
</dbReference>
<dbReference type="Gene3D" id="3.40.50.720">
    <property type="entry name" value="NAD(P)-binding Rossmann-like Domain"/>
    <property type="match status" value="1"/>
</dbReference>
<dbReference type="GO" id="GO:0008270">
    <property type="term" value="F:zinc ion binding"/>
    <property type="evidence" value="ECO:0007669"/>
    <property type="project" value="InterPro"/>
</dbReference>
<comment type="subunit">
    <text evidence="2">Homotetramer.</text>
</comment>
<dbReference type="PANTHER" id="PTHR44154">
    <property type="entry name" value="QUINONE OXIDOREDUCTASE"/>
    <property type="match status" value="1"/>
</dbReference>
<protein>
    <submittedName>
        <fullName evidence="7">NADPH2:quinone reductase</fullName>
    </submittedName>
</protein>
<dbReference type="Proteomes" id="UP000236753">
    <property type="component" value="Unassembled WGS sequence"/>
</dbReference>
<reference evidence="7 8" key="1">
    <citation type="submission" date="2016-10" db="EMBL/GenBank/DDBJ databases">
        <authorList>
            <person name="de Groot N.N."/>
        </authorList>
    </citation>
    <scope>NUCLEOTIDE SEQUENCE [LARGE SCALE GENOMIC DNA]</scope>
    <source>
        <strain evidence="7 8">Nm13</strain>
    </source>
</reference>
<evidence type="ECO:0000256" key="4">
    <source>
        <dbReference type="ARBA" id="ARBA00022857"/>
    </source>
</evidence>
<dbReference type="Pfam" id="PF13602">
    <property type="entry name" value="ADH_zinc_N_2"/>
    <property type="match status" value="1"/>
</dbReference>
<keyword evidence="5" id="KW-0694">RNA-binding</keyword>
<dbReference type="SMART" id="SM00829">
    <property type="entry name" value="PKS_ER"/>
    <property type="match status" value="1"/>
</dbReference>
<feature type="domain" description="Enoyl reductase (ER)" evidence="6">
    <location>
        <begin position="10"/>
        <end position="329"/>
    </location>
</feature>
<dbReference type="GO" id="GO:0003723">
    <property type="term" value="F:RNA binding"/>
    <property type="evidence" value="ECO:0007669"/>
    <property type="project" value="UniProtKB-KW"/>
</dbReference>
<name>A0A1H5W699_9PROT</name>
<dbReference type="OrthoDB" id="9785812at2"/>
<keyword evidence="3" id="KW-0963">Cytoplasm</keyword>
<dbReference type="InterPro" id="IPR020843">
    <property type="entry name" value="ER"/>
</dbReference>
<comment type="subcellular location">
    <subcellularLocation>
        <location evidence="1">Cytoplasm</location>
    </subcellularLocation>
</comment>
<dbReference type="PANTHER" id="PTHR44154:SF1">
    <property type="entry name" value="QUINONE OXIDOREDUCTASE"/>
    <property type="match status" value="1"/>
</dbReference>
<dbReference type="Gene3D" id="3.90.180.10">
    <property type="entry name" value="Medium-chain alcohol dehydrogenases, catalytic domain"/>
    <property type="match status" value="1"/>
</dbReference>
<dbReference type="PROSITE" id="PS01162">
    <property type="entry name" value="QOR_ZETA_CRYSTAL"/>
    <property type="match status" value="1"/>
</dbReference>
<proteinExistence type="predicted"/>
<evidence type="ECO:0000256" key="2">
    <source>
        <dbReference type="ARBA" id="ARBA00011881"/>
    </source>
</evidence>
<organism evidence="7 8">
    <name type="scientific">Nitrosomonas ureae</name>
    <dbReference type="NCBI Taxonomy" id="44577"/>
    <lineage>
        <taxon>Bacteria</taxon>
        <taxon>Pseudomonadati</taxon>
        <taxon>Pseudomonadota</taxon>
        <taxon>Betaproteobacteria</taxon>
        <taxon>Nitrosomonadales</taxon>
        <taxon>Nitrosomonadaceae</taxon>
        <taxon>Nitrosomonas</taxon>
    </lineage>
</organism>
<keyword evidence="4" id="KW-0521">NADP</keyword>
<dbReference type="RefSeq" id="WP_103966832.1">
    <property type="nucleotide sequence ID" value="NZ_FNUX01000016.1"/>
</dbReference>
<evidence type="ECO:0000259" key="6">
    <source>
        <dbReference type="SMART" id="SM00829"/>
    </source>
</evidence>
<gene>
    <name evidence="7" type="ORF">SAMN05216334_11648</name>
</gene>
<accession>A0A1H5W699</accession>
<evidence type="ECO:0000313" key="8">
    <source>
        <dbReference type="Proteomes" id="UP000236753"/>
    </source>
</evidence>
<dbReference type="GO" id="GO:0005737">
    <property type="term" value="C:cytoplasm"/>
    <property type="evidence" value="ECO:0007669"/>
    <property type="project" value="UniProtKB-SubCell"/>
</dbReference>
<dbReference type="Pfam" id="PF08240">
    <property type="entry name" value="ADH_N"/>
    <property type="match status" value="1"/>
</dbReference>
<evidence type="ECO:0000313" key="7">
    <source>
        <dbReference type="EMBL" id="SEF94327.1"/>
    </source>
</evidence>
<dbReference type="GO" id="GO:0016491">
    <property type="term" value="F:oxidoreductase activity"/>
    <property type="evidence" value="ECO:0007669"/>
    <property type="project" value="InterPro"/>
</dbReference>
<dbReference type="SUPFAM" id="SSF50129">
    <property type="entry name" value="GroES-like"/>
    <property type="match status" value="1"/>
</dbReference>
<dbReference type="InterPro" id="IPR002364">
    <property type="entry name" value="Quin_OxRdtase/zeta-crystal_CS"/>
</dbReference>
<dbReference type="EMBL" id="FNUX01000016">
    <property type="protein sequence ID" value="SEF94327.1"/>
    <property type="molecule type" value="Genomic_DNA"/>
</dbReference>
<dbReference type="InterPro" id="IPR051603">
    <property type="entry name" value="Zinc-ADH_QOR/CCCR"/>
</dbReference>
<evidence type="ECO:0000256" key="5">
    <source>
        <dbReference type="ARBA" id="ARBA00022884"/>
    </source>
</evidence>